<keyword evidence="4" id="KW-0687">Ribonucleoprotein</keyword>
<organism evidence="4 5">
    <name type="scientific">Enhydrobacter aerosaccus</name>
    <dbReference type="NCBI Taxonomy" id="225324"/>
    <lineage>
        <taxon>Bacteria</taxon>
        <taxon>Pseudomonadati</taxon>
        <taxon>Pseudomonadota</taxon>
        <taxon>Alphaproteobacteria</taxon>
        <taxon>Hyphomicrobiales</taxon>
        <taxon>Enhydrobacter</taxon>
    </lineage>
</organism>
<dbReference type="PANTHER" id="PTHR43800:SF1">
    <property type="entry name" value="PEPTIDYL-LYSINE N-ACETYLTRANSFERASE YJAB"/>
    <property type="match status" value="1"/>
</dbReference>
<feature type="domain" description="N-acetyltransferase" evidence="3">
    <location>
        <begin position="4"/>
        <end position="143"/>
    </location>
</feature>
<keyword evidence="4" id="KW-0689">Ribosomal protein</keyword>
<keyword evidence="5" id="KW-1185">Reference proteome</keyword>
<dbReference type="SUPFAM" id="SSF55729">
    <property type="entry name" value="Acyl-CoA N-acyltransferases (Nat)"/>
    <property type="match status" value="1"/>
</dbReference>
<dbReference type="EMBL" id="FUWJ01000011">
    <property type="protein sequence ID" value="SKA34030.1"/>
    <property type="molecule type" value="Genomic_DNA"/>
</dbReference>
<dbReference type="STRING" id="225324.SAMN02745126_05458"/>
<name>A0A1T4T0K7_9HYPH</name>
<dbReference type="GO" id="GO:0005840">
    <property type="term" value="C:ribosome"/>
    <property type="evidence" value="ECO:0007669"/>
    <property type="project" value="UniProtKB-KW"/>
</dbReference>
<protein>
    <submittedName>
        <fullName evidence="4">Ribosomal protein S18 acetylase RimI</fullName>
    </submittedName>
</protein>
<dbReference type="PANTHER" id="PTHR43800">
    <property type="entry name" value="PEPTIDYL-LYSINE N-ACETYLTRANSFERASE YJAB"/>
    <property type="match status" value="1"/>
</dbReference>
<evidence type="ECO:0000256" key="2">
    <source>
        <dbReference type="ARBA" id="ARBA00023315"/>
    </source>
</evidence>
<evidence type="ECO:0000313" key="5">
    <source>
        <dbReference type="Proteomes" id="UP000190092"/>
    </source>
</evidence>
<dbReference type="Pfam" id="PF00583">
    <property type="entry name" value="Acetyltransf_1"/>
    <property type="match status" value="1"/>
</dbReference>
<dbReference type="GO" id="GO:0016747">
    <property type="term" value="F:acyltransferase activity, transferring groups other than amino-acyl groups"/>
    <property type="evidence" value="ECO:0007669"/>
    <property type="project" value="InterPro"/>
</dbReference>
<dbReference type="Proteomes" id="UP000190092">
    <property type="component" value="Unassembled WGS sequence"/>
</dbReference>
<dbReference type="PROSITE" id="PS51186">
    <property type="entry name" value="GNAT"/>
    <property type="match status" value="1"/>
</dbReference>
<dbReference type="Gene3D" id="3.40.630.30">
    <property type="match status" value="1"/>
</dbReference>
<evidence type="ECO:0000313" key="4">
    <source>
        <dbReference type="EMBL" id="SKA34030.1"/>
    </source>
</evidence>
<dbReference type="InterPro" id="IPR000182">
    <property type="entry name" value="GNAT_dom"/>
</dbReference>
<evidence type="ECO:0000256" key="1">
    <source>
        <dbReference type="ARBA" id="ARBA00022679"/>
    </source>
</evidence>
<dbReference type="RefSeq" id="WP_231714960.1">
    <property type="nucleotide sequence ID" value="NZ_FUWJ01000011.1"/>
</dbReference>
<reference evidence="5" key="1">
    <citation type="submission" date="2017-02" db="EMBL/GenBank/DDBJ databases">
        <authorList>
            <person name="Varghese N."/>
            <person name="Submissions S."/>
        </authorList>
    </citation>
    <scope>NUCLEOTIDE SEQUENCE [LARGE SCALE GENOMIC DNA]</scope>
    <source>
        <strain evidence="5">ATCC 27094</strain>
    </source>
</reference>
<evidence type="ECO:0000259" key="3">
    <source>
        <dbReference type="PROSITE" id="PS51186"/>
    </source>
</evidence>
<accession>A0A1T4T0K7</accession>
<gene>
    <name evidence="4" type="ORF">SAMN02745126_05458</name>
</gene>
<proteinExistence type="predicted"/>
<sequence>MHPFDFRRVQRDDFAFCWPLYRDALQPLSVGLFVWDDPTQQQRVREALADEGASILQAAGDDAGWLHCTETRFAIHLGHLYLSPDKRNQGLGTSFLTWMSDRARRKGKEFTLDVIKNNPALALYKRLGFRPVQTQAYTVILGL</sequence>
<dbReference type="InterPro" id="IPR016181">
    <property type="entry name" value="Acyl_CoA_acyltransferase"/>
</dbReference>
<dbReference type="CDD" id="cd04301">
    <property type="entry name" value="NAT_SF"/>
    <property type="match status" value="1"/>
</dbReference>
<keyword evidence="2" id="KW-0012">Acyltransferase</keyword>
<keyword evidence="1" id="KW-0808">Transferase</keyword>
<dbReference type="AlphaFoldDB" id="A0A1T4T0K7"/>